<dbReference type="AlphaFoldDB" id="A0AAD6YV89"/>
<gene>
    <name evidence="1" type="ORF">GGX14DRAFT_553920</name>
</gene>
<name>A0AAD6YV89_9AGAR</name>
<proteinExistence type="predicted"/>
<evidence type="ECO:0000313" key="2">
    <source>
        <dbReference type="Proteomes" id="UP001219525"/>
    </source>
</evidence>
<reference evidence="1" key="1">
    <citation type="submission" date="2023-03" db="EMBL/GenBank/DDBJ databases">
        <title>Massive genome expansion in bonnet fungi (Mycena s.s.) driven by repeated elements and novel gene families across ecological guilds.</title>
        <authorList>
            <consortium name="Lawrence Berkeley National Laboratory"/>
            <person name="Harder C.B."/>
            <person name="Miyauchi S."/>
            <person name="Viragh M."/>
            <person name="Kuo A."/>
            <person name="Thoen E."/>
            <person name="Andreopoulos B."/>
            <person name="Lu D."/>
            <person name="Skrede I."/>
            <person name="Drula E."/>
            <person name="Henrissat B."/>
            <person name="Morin E."/>
            <person name="Kohler A."/>
            <person name="Barry K."/>
            <person name="LaButti K."/>
            <person name="Morin E."/>
            <person name="Salamov A."/>
            <person name="Lipzen A."/>
            <person name="Mereny Z."/>
            <person name="Hegedus B."/>
            <person name="Baldrian P."/>
            <person name="Stursova M."/>
            <person name="Weitz H."/>
            <person name="Taylor A."/>
            <person name="Grigoriev I.V."/>
            <person name="Nagy L.G."/>
            <person name="Martin F."/>
            <person name="Kauserud H."/>
        </authorList>
    </citation>
    <scope>NUCLEOTIDE SEQUENCE</scope>
    <source>
        <strain evidence="1">9144</strain>
    </source>
</reference>
<evidence type="ECO:0000313" key="1">
    <source>
        <dbReference type="EMBL" id="KAJ7230439.1"/>
    </source>
</evidence>
<comment type="caution">
    <text evidence="1">The sequence shown here is derived from an EMBL/GenBank/DDBJ whole genome shotgun (WGS) entry which is preliminary data.</text>
</comment>
<dbReference type="Proteomes" id="UP001219525">
    <property type="component" value="Unassembled WGS sequence"/>
</dbReference>
<protein>
    <submittedName>
        <fullName evidence="1">Uncharacterized protein</fullName>
    </submittedName>
</protein>
<dbReference type="EMBL" id="JARJCW010000001">
    <property type="protein sequence ID" value="KAJ7230439.1"/>
    <property type="molecule type" value="Genomic_DNA"/>
</dbReference>
<keyword evidence="2" id="KW-1185">Reference proteome</keyword>
<sequence>MTSDESYGALANQLVLRSESKLSMDLETLLPYDGPLIRYMLQEQKDLGNGVKVGHASWPWMDKPAPLAGRDSRLRAQIVGLLCAPHARSPPALLALLTTREGPWGGHLLWGPVPPASSSHLATHEALGGAGVSRAGLSSLMPPTSVLHLAAHKALGGRVSHRQWCCAQSGALACSMLELFEAIHLDDLTTDFVPNNHAVPRASRRATRSTSW</sequence>
<organism evidence="1 2">
    <name type="scientific">Mycena pura</name>
    <dbReference type="NCBI Taxonomy" id="153505"/>
    <lineage>
        <taxon>Eukaryota</taxon>
        <taxon>Fungi</taxon>
        <taxon>Dikarya</taxon>
        <taxon>Basidiomycota</taxon>
        <taxon>Agaricomycotina</taxon>
        <taxon>Agaricomycetes</taxon>
        <taxon>Agaricomycetidae</taxon>
        <taxon>Agaricales</taxon>
        <taxon>Marasmiineae</taxon>
        <taxon>Mycenaceae</taxon>
        <taxon>Mycena</taxon>
    </lineage>
</organism>
<accession>A0AAD6YV89</accession>